<keyword evidence="1" id="KW-0732">Signal</keyword>
<sequence>MRRLIALAAVTAAVPALALAAPATAQSATTAAAPATAKPGNPVDALRLQFAKKSGVQVDENTRMGIGKQDIFAFRETGKLRFGRSGVDAYDAKITLKGFDKDGDSTVRAIVVGGKMYLKSALYDELLPAGRTWVRTSGKPSTYSNGPIDLLKPNVLKAILATAKAKSPGGTVGGARTTLVRGSIPLSSLGKVSPMLSSIAKSKNGKKITVPWRMWIGADQLPRRFQTTVKVPVGPSTGSSLGEVYIAADNRYTSWGAKIVITAPPADLVVDEKDLTDELPVIPDLTTKIPGLPTREH</sequence>
<comment type="caution">
    <text evidence="2">The sequence shown here is derived from an EMBL/GenBank/DDBJ whole genome shotgun (WGS) entry which is preliminary data.</text>
</comment>
<evidence type="ECO:0000313" key="3">
    <source>
        <dbReference type="Proteomes" id="UP001596496"/>
    </source>
</evidence>
<organism evidence="2 3">
    <name type="scientific">Sphaerisporangium rhizosphaerae</name>
    <dbReference type="NCBI Taxonomy" id="2269375"/>
    <lineage>
        <taxon>Bacteria</taxon>
        <taxon>Bacillati</taxon>
        <taxon>Actinomycetota</taxon>
        <taxon>Actinomycetes</taxon>
        <taxon>Streptosporangiales</taxon>
        <taxon>Streptosporangiaceae</taxon>
        <taxon>Sphaerisporangium</taxon>
    </lineage>
</organism>
<feature type="chain" id="PRO_5046046783" description="DUF2092 domain-containing protein" evidence="1">
    <location>
        <begin position="21"/>
        <end position="297"/>
    </location>
</feature>
<dbReference type="InterPro" id="IPR029046">
    <property type="entry name" value="LolA/LolB/LppX"/>
</dbReference>
<keyword evidence="3" id="KW-1185">Reference proteome</keyword>
<dbReference type="RefSeq" id="WP_380825839.1">
    <property type="nucleotide sequence ID" value="NZ_JBHTCG010000005.1"/>
</dbReference>
<feature type="signal peptide" evidence="1">
    <location>
        <begin position="1"/>
        <end position="20"/>
    </location>
</feature>
<evidence type="ECO:0000256" key="1">
    <source>
        <dbReference type="SAM" id="SignalP"/>
    </source>
</evidence>
<evidence type="ECO:0000313" key="2">
    <source>
        <dbReference type="EMBL" id="MFC7382569.1"/>
    </source>
</evidence>
<evidence type="ECO:0008006" key="4">
    <source>
        <dbReference type="Google" id="ProtNLM"/>
    </source>
</evidence>
<accession>A0ABW2NZK8</accession>
<name>A0ABW2NZK8_9ACTN</name>
<dbReference type="EMBL" id="JBHTCG010000005">
    <property type="protein sequence ID" value="MFC7382569.1"/>
    <property type="molecule type" value="Genomic_DNA"/>
</dbReference>
<dbReference type="SUPFAM" id="SSF89392">
    <property type="entry name" value="Prokaryotic lipoproteins and lipoprotein localization factors"/>
    <property type="match status" value="1"/>
</dbReference>
<dbReference type="Proteomes" id="UP001596496">
    <property type="component" value="Unassembled WGS sequence"/>
</dbReference>
<dbReference type="Gene3D" id="2.50.20.20">
    <property type="match status" value="1"/>
</dbReference>
<gene>
    <name evidence="2" type="ORF">ACFQSB_10170</name>
</gene>
<proteinExistence type="predicted"/>
<reference evidence="3" key="1">
    <citation type="journal article" date="2019" name="Int. J. Syst. Evol. Microbiol.">
        <title>The Global Catalogue of Microorganisms (GCM) 10K type strain sequencing project: providing services to taxonomists for standard genome sequencing and annotation.</title>
        <authorList>
            <consortium name="The Broad Institute Genomics Platform"/>
            <consortium name="The Broad Institute Genome Sequencing Center for Infectious Disease"/>
            <person name="Wu L."/>
            <person name="Ma J."/>
        </authorList>
    </citation>
    <scope>NUCLEOTIDE SEQUENCE [LARGE SCALE GENOMIC DNA]</scope>
    <source>
        <strain evidence="3">CECT 7649</strain>
    </source>
</reference>
<protein>
    <recommendedName>
        <fullName evidence="4">DUF2092 domain-containing protein</fullName>
    </recommendedName>
</protein>